<dbReference type="AlphaFoldDB" id="C1MY60"/>
<dbReference type="EMBL" id="GG663742">
    <property type="protein sequence ID" value="EEH55281.1"/>
    <property type="molecule type" value="Genomic_DNA"/>
</dbReference>
<evidence type="ECO:0000313" key="2">
    <source>
        <dbReference type="EMBL" id="EEH55281.1"/>
    </source>
</evidence>
<gene>
    <name evidence="2" type="ORF">MICPUCDRAFT_41110</name>
</gene>
<feature type="compositionally biased region" description="Acidic residues" evidence="1">
    <location>
        <begin position="116"/>
        <end position="126"/>
    </location>
</feature>
<dbReference type="Proteomes" id="UP000001876">
    <property type="component" value="Unassembled WGS sequence"/>
</dbReference>
<feature type="compositionally biased region" description="Basic residues" evidence="1">
    <location>
        <begin position="72"/>
        <end position="82"/>
    </location>
</feature>
<feature type="compositionally biased region" description="Acidic residues" evidence="1">
    <location>
        <begin position="133"/>
        <end position="148"/>
    </location>
</feature>
<sequence>MLPLAPLAFPSACAVVRPRGIGAACVAVDESAAIRRMEATIEAQVRPPFAPAVSTKHPSTRPFRSPHASPPLRRRRRRRRAQRNMIRQALADTVPLGQKTVRGTLTDMMHDGDGHEVEEDDGDDGDGSGTDDGMSESDGGEDDAGDFE</sequence>
<name>C1MY60_MICPC</name>
<feature type="region of interest" description="Disordered" evidence="1">
    <location>
        <begin position="45"/>
        <end position="148"/>
    </location>
</feature>
<reference evidence="2 3" key="1">
    <citation type="journal article" date="2009" name="Science">
        <title>Green evolution and dynamic adaptations revealed by genomes of the marine picoeukaryotes Micromonas.</title>
        <authorList>
            <person name="Worden A.Z."/>
            <person name="Lee J.H."/>
            <person name="Mock T."/>
            <person name="Rouze P."/>
            <person name="Simmons M.P."/>
            <person name="Aerts A.L."/>
            <person name="Allen A.E."/>
            <person name="Cuvelier M.L."/>
            <person name="Derelle E."/>
            <person name="Everett M.V."/>
            <person name="Foulon E."/>
            <person name="Grimwood J."/>
            <person name="Gundlach H."/>
            <person name="Henrissat B."/>
            <person name="Napoli C."/>
            <person name="McDonald S.M."/>
            <person name="Parker M.S."/>
            <person name="Rombauts S."/>
            <person name="Salamov A."/>
            <person name="Von Dassow P."/>
            <person name="Badger J.H."/>
            <person name="Coutinho P.M."/>
            <person name="Demir E."/>
            <person name="Dubchak I."/>
            <person name="Gentemann C."/>
            <person name="Eikrem W."/>
            <person name="Gready J.E."/>
            <person name="John U."/>
            <person name="Lanier W."/>
            <person name="Lindquist E.A."/>
            <person name="Lucas S."/>
            <person name="Mayer K.F."/>
            <person name="Moreau H."/>
            <person name="Not F."/>
            <person name="Otillar R."/>
            <person name="Panaud O."/>
            <person name="Pangilinan J."/>
            <person name="Paulsen I."/>
            <person name="Piegu B."/>
            <person name="Poliakov A."/>
            <person name="Robbens S."/>
            <person name="Schmutz J."/>
            <person name="Toulza E."/>
            <person name="Wyss T."/>
            <person name="Zelensky A."/>
            <person name="Zhou K."/>
            <person name="Armbrust E.V."/>
            <person name="Bhattacharya D."/>
            <person name="Goodenough U.W."/>
            <person name="Van de Peer Y."/>
            <person name="Grigoriev I.V."/>
        </authorList>
    </citation>
    <scope>NUCLEOTIDE SEQUENCE [LARGE SCALE GENOMIC DNA]</scope>
    <source>
        <strain evidence="2 3">CCMP1545</strain>
    </source>
</reference>
<dbReference type="GeneID" id="9685950"/>
<dbReference type="KEGG" id="mpp:MICPUCDRAFT_41110"/>
<evidence type="ECO:0000313" key="3">
    <source>
        <dbReference type="Proteomes" id="UP000001876"/>
    </source>
</evidence>
<dbReference type="OMA" id="GNDMVTD"/>
<accession>C1MY60</accession>
<proteinExistence type="predicted"/>
<evidence type="ECO:0000256" key="1">
    <source>
        <dbReference type="SAM" id="MobiDB-lite"/>
    </source>
</evidence>
<dbReference type="RefSeq" id="XP_003060512.1">
    <property type="nucleotide sequence ID" value="XM_003060466.1"/>
</dbReference>
<organism evidence="3">
    <name type="scientific">Micromonas pusilla (strain CCMP1545)</name>
    <name type="common">Picoplanktonic green alga</name>
    <dbReference type="NCBI Taxonomy" id="564608"/>
    <lineage>
        <taxon>Eukaryota</taxon>
        <taxon>Viridiplantae</taxon>
        <taxon>Chlorophyta</taxon>
        <taxon>Mamiellophyceae</taxon>
        <taxon>Mamiellales</taxon>
        <taxon>Mamiellaceae</taxon>
        <taxon>Micromonas</taxon>
    </lineage>
</organism>
<keyword evidence="3" id="KW-1185">Reference proteome</keyword>
<protein>
    <submittedName>
        <fullName evidence="2">Predicted protein</fullName>
    </submittedName>
</protein>